<evidence type="ECO:0000256" key="2">
    <source>
        <dbReference type="ARBA" id="ARBA00022475"/>
    </source>
</evidence>
<dbReference type="Proteomes" id="UP000007058">
    <property type="component" value="Chromosome"/>
</dbReference>
<keyword evidence="3" id="KW-0812">Transmembrane</keyword>
<evidence type="ECO:0000256" key="3">
    <source>
        <dbReference type="ARBA" id="ARBA00022692"/>
    </source>
</evidence>
<evidence type="ECO:0000259" key="6">
    <source>
        <dbReference type="PROSITE" id="PS50850"/>
    </source>
</evidence>
<dbReference type="InterPro" id="IPR020846">
    <property type="entry name" value="MFS_dom"/>
</dbReference>
<dbReference type="AlphaFoldDB" id="Q2W379"/>
<dbReference type="Gene3D" id="1.20.1250.20">
    <property type="entry name" value="MFS general substrate transporter like domains"/>
    <property type="match status" value="2"/>
</dbReference>
<dbReference type="PANTHER" id="PTHR43124:SF3">
    <property type="entry name" value="CHLORAMPHENICOL EFFLUX PUMP RV0191"/>
    <property type="match status" value="1"/>
</dbReference>
<dbReference type="EMBL" id="AP007255">
    <property type="protein sequence ID" value="BAE51696.1"/>
    <property type="molecule type" value="Genomic_DNA"/>
</dbReference>
<dbReference type="CDD" id="cd06174">
    <property type="entry name" value="MFS"/>
    <property type="match status" value="1"/>
</dbReference>
<dbReference type="InterPro" id="IPR011701">
    <property type="entry name" value="MFS"/>
</dbReference>
<dbReference type="InterPro" id="IPR036259">
    <property type="entry name" value="MFS_trans_sf"/>
</dbReference>
<dbReference type="KEGG" id="mag:amb2892"/>
<dbReference type="GO" id="GO:0022857">
    <property type="term" value="F:transmembrane transporter activity"/>
    <property type="evidence" value="ECO:0007669"/>
    <property type="project" value="InterPro"/>
</dbReference>
<dbReference type="SUPFAM" id="SSF103473">
    <property type="entry name" value="MFS general substrate transporter"/>
    <property type="match status" value="1"/>
</dbReference>
<feature type="domain" description="Major facilitator superfamily (MFS) profile" evidence="6">
    <location>
        <begin position="51"/>
        <end position="445"/>
    </location>
</feature>
<protein>
    <submittedName>
        <fullName evidence="7">Permease of the major facilitator superfamily</fullName>
    </submittedName>
</protein>
<keyword evidence="4" id="KW-1133">Transmembrane helix</keyword>
<accession>Q2W379</accession>
<evidence type="ECO:0000256" key="4">
    <source>
        <dbReference type="ARBA" id="ARBA00022989"/>
    </source>
</evidence>
<evidence type="ECO:0000313" key="7">
    <source>
        <dbReference type="EMBL" id="BAE51696.1"/>
    </source>
</evidence>
<sequence>MVGGKGAGGLENFSVAPSPGTGFPWGIPLTSRTHAVPSSAPPAASALLRRVVLPFAAGYFLSYLYRTVNAVLAPEIGRAIHLDGSDIGLMTGIYFMTFAAAQLPLGILLDRFGPRRVESLLLCFAAAGAFAFSLADSVPALVVGRALVGFGVSSCLMAALKANVQFFPPQRIPLMNGIILGAGGLGAIAATAPVQAALHLTDWRGVYAGVALLTLAAASFLWLTVPDRPQAAGAGGLRVQIAEVAEIYRDPGFWRVAPATMLSMGSFMSIQGLWAGPWLRDVAGFTPDQSATGLTVMAAAMALGYLSVGAMAERLEKLGVPAITQGAVGMALHVLALGAMAAGWSAAPLTLAAFYGLTGTACSINYAVLTRRFPLRLAGRVNTSLNLTIFVAAFIIQWGLGAMIGLWDKVDGRWPPMAWAVGLGVPTGLTLLALLWQVPACRAEKP</sequence>
<organism evidence="7 8">
    <name type="scientific">Paramagnetospirillum magneticum (strain ATCC 700264 / AMB-1)</name>
    <name type="common">Magnetospirillum magneticum</name>
    <dbReference type="NCBI Taxonomy" id="342108"/>
    <lineage>
        <taxon>Bacteria</taxon>
        <taxon>Pseudomonadati</taxon>
        <taxon>Pseudomonadota</taxon>
        <taxon>Alphaproteobacteria</taxon>
        <taxon>Rhodospirillales</taxon>
        <taxon>Magnetospirillaceae</taxon>
        <taxon>Paramagnetospirillum</taxon>
    </lineage>
</organism>
<proteinExistence type="predicted"/>
<dbReference type="Pfam" id="PF07690">
    <property type="entry name" value="MFS_1"/>
    <property type="match status" value="1"/>
</dbReference>
<keyword evidence="2" id="KW-1003">Cell membrane</keyword>
<gene>
    <name evidence="7" type="ordered locus">amb2892</name>
</gene>
<evidence type="ECO:0000313" key="8">
    <source>
        <dbReference type="Proteomes" id="UP000007058"/>
    </source>
</evidence>
<keyword evidence="8" id="KW-1185">Reference proteome</keyword>
<keyword evidence="5" id="KW-0472">Membrane</keyword>
<evidence type="ECO:0000256" key="5">
    <source>
        <dbReference type="ARBA" id="ARBA00023136"/>
    </source>
</evidence>
<dbReference type="InterPro" id="IPR050189">
    <property type="entry name" value="MFS_Efflux_Transporters"/>
</dbReference>
<evidence type="ECO:0000256" key="1">
    <source>
        <dbReference type="ARBA" id="ARBA00004651"/>
    </source>
</evidence>
<dbReference type="GO" id="GO:0005886">
    <property type="term" value="C:plasma membrane"/>
    <property type="evidence" value="ECO:0007669"/>
    <property type="project" value="UniProtKB-SubCell"/>
</dbReference>
<dbReference type="PANTHER" id="PTHR43124">
    <property type="entry name" value="PURINE EFFLUX PUMP PBUE"/>
    <property type="match status" value="1"/>
</dbReference>
<name>Q2W379_PARM1</name>
<dbReference type="PROSITE" id="PS50850">
    <property type="entry name" value="MFS"/>
    <property type="match status" value="1"/>
</dbReference>
<reference evidence="7 8" key="1">
    <citation type="journal article" date="2005" name="DNA Res.">
        <title>Complete genome sequence of the facultative anaerobic magnetotactic bacterium Magnetospirillum sp. strain AMB-1.</title>
        <authorList>
            <person name="Matsunaga T."/>
            <person name="Okamura Y."/>
            <person name="Fukuda Y."/>
            <person name="Wahyudi A.T."/>
            <person name="Murase Y."/>
            <person name="Takeyama H."/>
        </authorList>
    </citation>
    <scope>NUCLEOTIDE SEQUENCE [LARGE SCALE GENOMIC DNA]</scope>
    <source>
        <strain evidence="8">ATCC 700264 / AMB-1</strain>
    </source>
</reference>
<comment type="subcellular location">
    <subcellularLocation>
        <location evidence="1">Cell membrane</location>
        <topology evidence="1">Multi-pass membrane protein</topology>
    </subcellularLocation>
</comment>
<dbReference type="HOGENOM" id="CLU_001265_62_0_5"/>
<dbReference type="STRING" id="342108.amb2892"/>